<feature type="transmembrane region" description="Helical" evidence="5">
    <location>
        <begin position="198"/>
        <end position="219"/>
    </location>
</feature>
<feature type="transmembrane region" description="Helical" evidence="5">
    <location>
        <begin position="143"/>
        <end position="162"/>
    </location>
</feature>
<feature type="domain" description="EamA" evidence="6">
    <location>
        <begin position="144"/>
        <end position="273"/>
    </location>
</feature>
<dbReference type="InterPro" id="IPR037185">
    <property type="entry name" value="EmrE-like"/>
</dbReference>
<evidence type="ECO:0000256" key="1">
    <source>
        <dbReference type="ARBA" id="ARBA00004141"/>
    </source>
</evidence>
<dbReference type="Proteomes" id="UP001150830">
    <property type="component" value="Unassembled WGS sequence"/>
</dbReference>
<dbReference type="SUPFAM" id="SSF103481">
    <property type="entry name" value="Multidrug resistance efflux transporter EmrE"/>
    <property type="match status" value="1"/>
</dbReference>
<dbReference type="InterPro" id="IPR000620">
    <property type="entry name" value="EamA_dom"/>
</dbReference>
<dbReference type="GO" id="GO:0016020">
    <property type="term" value="C:membrane"/>
    <property type="evidence" value="ECO:0007669"/>
    <property type="project" value="UniProtKB-SubCell"/>
</dbReference>
<feature type="transmembrane region" description="Helical" evidence="5">
    <location>
        <begin position="90"/>
        <end position="109"/>
    </location>
</feature>
<proteinExistence type="predicted"/>
<dbReference type="Pfam" id="PF00892">
    <property type="entry name" value="EamA"/>
    <property type="match status" value="1"/>
</dbReference>
<comment type="subcellular location">
    <subcellularLocation>
        <location evidence="1">Membrane</location>
        <topology evidence="1">Multi-pass membrane protein</topology>
    </subcellularLocation>
</comment>
<keyword evidence="8" id="KW-1185">Reference proteome</keyword>
<feature type="transmembrane region" description="Helical" evidence="5">
    <location>
        <begin position="231"/>
        <end position="250"/>
    </location>
</feature>
<accession>A0A9X3EGW5</accession>
<comment type="caution">
    <text evidence="7">The sequence shown here is derived from an EMBL/GenBank/DDBJ whole genome shotgun (WGS) entry which is preliminary data.</text>
</comment>
<evidence type="ECO:0000256" key="2">
    <source>
        <dbReference type="ARBA" id="ARBA00022692"/>
    </source>
</evidence>
<dbReference type="PANTHER" id="PTHR32322">
    <property type="entry name" value="INNER MEMBRANE TRANSPORTER"/>
    <property type="match status" value="1"/>
</dbReference>
<name>A0A9X3EGW5_9GAMM</name>
<keyword evidence="4 5" id="KW-0472">Membrane</keyword>
<reference evidence="7" key="1">
    <citation type="submission" date="2022-11" db="EMBL/GenBank/DDBJ databases">
        <title>Parathalassolutuus dongxingensis gen. nov., sp. nov., a novel member of family Oceanospirillaceae isolated from a coastal shrimp pond in Guangxi, China.</title>
        <authorList>
            <person name="Chen H."/>
        </authorList>
    </citation>
    <scope>NUCLEOTIDE SEQUENCE</scope>
    <source>
        <strain evidence="7">G-43</strain>
    </source>
</reference>
<evidence type="ECO:0000313" key="8">
    <source>
        <dbReference type="Proteomes" id="UP001150830"/>
    </source>
</evidence>
<feature type="transmembrane region" description="Helical" evidence="5">
    <location>
        <begin position="32"/>
        <end position="51"/>
    </location>
</feature>
<protein>
    <submittedName>
        <fullName evidence="7">DMT family transporter</fullName>
    </submittedName>
</protein>
<feature type="transmembrane region" description="Helical" evidence="5">
    <location>
        <begin position="116"/>
        <end position="137"/>
    </location>
</feature>
<dbReference type="InterPro" id="IPR050638">
    <property type="entry name" value="AA-Vitamin_Transporters"/>
</dbReference>
<organism evidence="7 8">
    <name type="scientific">Parathalassolituus penaei</name>
    <dbReference type="NCBI Taxonomy" id="2997323"/>
    <lineage>
        <taxon>Bacteria</taxon>
        <taxon>Pseudomonadati</taxon>
        <taxon>Pseudomonadota</taxon>
        <taxon>Gammaproteobacteria</taxon>
        <taxon>Oceanospirillales</taxon>
        <taxon>Oceanospirillaceae</taxon>
        <taxon>Parathalassolituus</taxon>
    </lineage>
</organism>
<evidence type="ECO:0000256" key="4">
    <source>
        <dbReference type="ARBA" id="ARBA00023136"/>
    </source>
</evidence>
<dbReference type="EMBL" id="JAPNOA010000056">
    <property type="protein sequence ID" value="MCY0966490.1"/>
    <property type="molecule type" value="Genomic_DNA"/>
</dbReference>
<feature type="transmembrane region" description="Helical" evidence="5">
    <location>
        <begin position="63"/>
        <end position="84"/>
    </location>
</feature>
<evidence type="ECO:0000256" key="3">
    <source>
        <dbReference type="ARBA" id="ARBA00022989"/>
    </source>
</evidence>
<evidence type="ECO:0000256" key="5">
    <source>
        <dbReference type="SAM" id="Phobius"/>
    </source>
</evidence>
<gene>
    <name evidence="7" type="ORF">OUO13_14985</name>
</gene>
<keyword evidence="3 5" id="KW-1133">Transmembrane helix</keyword>
<keyword evidence="2 5" id="KW-0812">Transmembrane</keyword>
<feature type="transmembrane region" description="Helical" evidence="5">
    <location>
        <begin position="174"/>
        <end position="192"/>
    </location>
</feature>
<dbReference type="PANTHER" id="PTHR32322:SF9">
    <property type="entry name" value="AMINO-ACID METABOLITE EFFLUX PUMP-RELATED"/>
    <property type="match status" value="1"/>
</dbReference>
<dbReference type="RefSeq" id="WP_283174699.1">
    <property type="nucleotide sequence ID" value="NZ_JAPNOA010000056.1"/>
</dbReference>
<evidence type="ECO:0000259" key="6">
    <source>
        <dbReference type="Pfam" id="PF00892"/>
    </source>
</evidence>
<dbReference type="AlphaFoldDB" id="A0A9X3EGW5"/>
<dbReference type="Gene3D" id="1.10.3730.20">
    <property type="match status" value="1"/>
</dbReference>
<evidence type="ECO:0000313" key="7">
    <source>
        <dbReference type="EMBL" id="MCY0966490.1"/>
    </source>
</evidence>
<feature type="transmembrane region" description="Helical" evidence="5">
    <location>
        <begin position="256"/>
        <end position="273"/>
    </location>
</feature>
<sequence>MIMLTALVLLAFAANSLLCRWALGVWHFDPALFTLVRLWSGALMLSLLLILTRQPVSIPWGQIRFWMLGASLLLYAGCFSWAYLELHAGVGAFVLFACVQLLLQTVAVIRHGLPSWLKIIGIVMSLMGLAWLLLPGASAPEPLAVVSMLVAGAGWAGFVVLGQGSAAPLLDVRSAFVAASVLVSPALLLVGDWTTDNWQPWCLALASGALASGLGYFGWYRILPALGIQRAAQLQLLVPVITVMAGVMILAEPVGVSRFLAMLLIVTGVYLSLQTAQRSA</sequence>